<dbReference type="Proteomes" id="UP001321582">
    <property type="component" value="Chromosome"/>
</dbReference>
<dbReference type="PANTHER" id="PTHR21071">
    <property type="entry name" value="UDP-N-ACETYLENOLPYRUVOYLGLUCOSAMINE REDUCTASE"/>
    <property type="match status" value="1"/>
</dbReference>
<comment type="similarity">
    <text evidence="16">Belongs to the MurB family.</text>
</comment>
<evidence type="ECO:0000259" key="17">
    <source>
        <dbReference type="PROSITE" id="PS51387"/>
    </source>
</evidence>
<evidence type="ECO:0000256" key="7">
    <source>
        <dbReference type="ARBA" id="ARBA00022630"/>
    </source>
</evidence>
<dbReference type="HAMAP" id="MF_00037">
    <property type="entry name" value="MurB"/>
    <property type="match status" value="1"/>
</dbReference>
<evidence type="ECO:0000256" key="14">
    <source>
        <dbReference type="ARBA" id="ARBA00023316"/>
    </source>
</evidence>
<dbReference type="Gene3D" id="3.90.78.10">
    <property type="entry name" value="UDP-N-acetylenolpyruvoylglucosamine reductase, C-terminal domain"/>
    <property type="match status" value="1"/>
</dbReference>
<evidence type="ECO:0000256" key="5">
    <source>
        <dbReference type="ARBA" id="ARBA00022490"/>
    </source>
</evidence>
<evidence type="ECO:0000256" key="11">
    <source>
        <dbReference type="ARBA" id="ARBA00022984"/>
    </source>
</evidence>
<evidence type="ECO:0000256" key="8">
    <source>
        <dbReference type="ARBA" id="ARBA00022827"/>
    </source>
</evidence>
<keyword evidence="10 16" id="KW-0133">Cell shape</keyword>
<dbReference type="GO" id="GO:0051301">
    <property type="term" value="P:cell division"/>
    <property type="evidence" value="ECO:0007669"/>
    <property type="project" value="UniProtKB-KW"/>
</dbReference>
<keyword evidence="11 16" id="KW-0573">Peptidoglycan synthesis</keyword>
<dbReference type="InterPro" id="IPR003170">
    <property type="entry name" value="MurB"/>
</dbReference>
<protein>
    <recommendedName>
        <fullName evidence="16">UDP-N-acetylenolpyruvoylglucosamine reductase</fullName>
        <ecNumber evidence="16">1.3.1.98</ecNumber>
    </recommendedName>
    <alternativeName>
        <fullName evidence="16">UDP-N-acetylmuramate dehydrogenase</fullName>
    </alternativeName>
</protein>
<keyword evidence="19" id="KW-1185">Reference proteome</keyword>
<evidence type="ECO:0000256" key="15">
    <source>
        <dbReference type="ARBA" id="ARBA00048914"/>
    </source>
</evidence>
<dbReference type="GO" id="GO:0071949">
    <property type="term" value="F:FAD binding"/>
    <property type="evidence" value="ECO:0007669"/>
    <property type="project" value="InterPro"/>
</dbReference>
<dbReference type="InterPro" id="IPR016169">
    <property type="entry name" value="FAD-bd_PCMH_sub2"/>
</dbReference>
<evidence type="ECO:0000313" key="19">
    <source>
        <dbReference type="Proteomes" id="UP001321582"/>
    </source>
</evidence>
<evidence type="ECO:0000256" key="12">
    <source>
        <dbReference type="ARBA" id="ARBA00023002"/>
    </source>
</evidence>
<gene>
    <name evidence="16 18" type="primary">murB</name>
    <name evidence="18" type="ORF">HLVA_01690</name>
</gene>
<dbReference type="GO" id="GO:0005829">
    <property type="term" value="C:cytosol"/>
    <property type="evidence" value="ECO:0007669"/>
    <property type="project" value="TreeGrafter"/>
</dbReference>
<dbReference type="InterPro" id="IPR016166">
    <property type="entry name" value="FAD-bd_PCMH"/>
</dbReference>
<comment type="catalytic activity">
    <reaction evidence="15 16">
        <text>UDP-N-acetyl-alpha-D-muramate + NADP(+) = UDP-N-acetyl-3-O-(1-carboxyvinyl)-alpha-D-glucosamine + NADPH + H(+)</text>
        <dbReference type="Rhea" id="RHEA:12248"/>
        <dbReference type="ChEBI" id="CHEBI:15378"/>
        <dbReference type="ChEBI" id="CHEBI:57783"/>
        <dbReference type="ChEBI" id="CHEBI:58349"/>
        <dbReference type="ChEBI" id="CHEBI:68483"/>
        <dbReference type="ChEBI" id="CHEBI:70757"/>
        <dbReference type="EC" id="1.3.1.98"/>
    </reaction>
</comment>
<dbReference type="InterPro" id="IPR016167">
    <property type="entry name" value="FAD-bd_PCMH_sub1"/>
</dbReference>
<proteinExistence type="inferred from homology"/>
<dbReference type="SUPFAM" id="SSF56176">
    <property type="entry name" value="FAD-binding/transporter-associated domain-like"/>
    <property type="match status" value="1"/>
</dbReference>
<accession>A0AAU9D8L9</accession>
<evidence type="ECO:0000256" key="10">
    <source>
        <dbReference type="ARBA" id="ARBA00022960"/>
    </source>
</evidence>
<dbReference type="PROSITE" id="PS51387">
    <property type="entry name" value="FAD_PCMH"/>
    <property type="match status" value="1"/>
</dbReference>
<dbReference type="AlphaFoldDB" id="A0AAU9D8L9"/>
<dbReference type="InterPro" id="IPR006094">
    <property type="entry name" value="Oxid_FAD_bind_N"/>
</dbReference>
<feature type="active site" evidence="16">
    <location>
        <position position="160"/>
    </location>
</feature>
<dbReference type="EC" id="1.3.1.98" evidence="16"/>
<dbReference type="InterPro" id="IPR036635">
    <property type="entry name" value="MurB_C_sf"/>
</dbReference>
<dbReference type="SUPFAM" id="SSF56194">
    <property type="entry name" value="Uridine diphospho-N-Acetylenolpyruvylglucosamine reductase, MurB, C-terminal domain"/>
    <property type="match status" value="1"/>
</dbReference>
<dbReference type="NCBIfam" id="TIGR00179">
    <property type="entry name" value="murB"/>
    <property type="match status" value="1"/>
</dbReference>
<evidence type="ECO:0000256" key="16">
    <source>
        <dbReference type="HAMAP-Rule" id="MF_00037"/>
    </source>
</evidence>
<evidence type="ECO:0000256" key="2">
    <source>
        <dbReference type="ARBA" id="ARBA00003921"/>
    </source>
</evidence>
<keyword evidence="13 16" id="KW-0131">Cell cycle</keyword>
<feature type="active site" evidence="16">
    <location>
        <position position="276"/>
    </location>
</feature>
<dbReference type="GO" id="GO:0008360">
    <property type="term" value="P:regulation of cell shape"/>
    <property type="evidence" value="ECO:0007669"/>
    <property type="project" value="UniProtKB-KW"/>
</dbReference>
<organism evidence="18 19">
    <name type="scientific">Haliovirga abyssi</name>
    <dbReference type="NCBI Taxonomy" id="2996794"/>
    <lineage>
        <taxon>Bacteria</taxon>
        <taxon>Fusobacteriati</taxon>
        <taxon>Fusobacteriota</taxon>
        <taxon>Fusobacteriia</taxon>
        <taxon>Fusobacteriales</taxon>
        <taxon>Haliovirgaceae</taxon>
        <taxon>Haliovirga</taxon>
    </lineage>
</organism>
<evidence type="ECO:0000256" key="9">
    <source>
        <dbReference type="ARBA" id="ARBA00022857"/>
    </source>
</evidence>
<keyword evidence="12 16" id="KW-0560">Oxidoreductase</keyword>
<dbReference type="Pfam" id="PF01565">
    <property type="entry name" value="FAD_binding_4"/>
    <property type="match status" value="1"/>
</dbReference>
<keyword evidence="6 16" id="KW-0132">Cell division</keyword>
<dbReference type="GO" id="GO:0008762">
    <property type="term" value="F:UDP-N-acetylmuramate dehydrogenase activity"/>
    <property type="evidence" value="ECO:0007669"/>
    <property type="project" value="UniProtKB-UniRule"/>
</dbReference>
<dbReference type="InterPro" id="IPR011601">
    <property type="entry name" value="MurB_C"/>
</dbReference>
<dbReference type="RefSeq" id="WP_307904550.1">
    <property type="nucleotide sequence ID" value="NZ_AP027059.1"/>
</dbReference>
<dbReference type="NCBIfam" id="NF010480">
    <property type="entry name" value="PRK13905.1"/>
    <property type="match status" value="1"/>
</dbReference>
<feature type="domain" description="FAD-binding PCMH-type" evidence="17">
    <location>
        <begin position="17"/>
        <end position="180"/>
    </location>
</feature>
<keyword evidence="8 16" id="KW-0274">FAD</keyword>
<keyword evidence="7 16" id="KW-0285">Flavoprotein</keyword>
<dbReference type="Gene3D" id="3.30.465.10">
    <property type="match status" value="1"/>
</dbReference>
<dbReference type="EMBL" id="AP027059">
    <property type="protein sequence ID" value="BDU49600.1"/>
    <property type="molecule type" value="Genomic_DNA"/>
</dbReference>
<evidence type="ECO:0000256" key="1">
    <source>
        <dbReference type="ARBA" id="ARBA00001974"/>
    </source>
</evidence>
<dbReference type="Pfam" id="PF02873">
    <property type="entry name" value="MurB_C"/>
    <property type="match status" value="1"/>
</dbReference>
<name>A0AAU9D8L9_9FUSO</name>
<evidence type="ECO:0000256" key="3">
    <source>
        <dbReference type="ARBA" id="ARBA00004496"/>
    </source>
</evidence>
<dbReference type="Gene3D" id="3.30.43.10">
    <property type="entry name" value="Uridine Diphospho-n-acetylenolpyruvylglucosamine Reductase, domain 2"/>
    <property type="match status" value="1"/>
</dbReference>
<evidence type="ECO:0000256" key="6">
    <source>
        <dbReference type="ARBA" id="ARBA00022618"/>
    </source>
</evidence>
<dbReference type="GO" id="GO:0009252">
    <property type="term" value="P:peptidoglycan biosynthetic process"/>
    <property type="evidence" value="ECO:0007669"/>
    <property type="project" value="UniProtKB-UniRule"/>
</dbReference>
<dbReference type="PANTHER" id="PTHR21071:SF4">
    <property type="entry name" value="UDP-N-ACETYLENOLPYRUVOYLGLUCOSAMINE REDUCTASE"/>
    <property type="match status" value="1"/>
</dbReference>
<dbReference type="GO" id="GO:0071555">
    <property type="term" value="P:cell wall organization"/>
    <property type="evidence" value="ECO:0007669"/>
    <property type="project" value="UniProtKB-KW"/>
</dbReference>
<feature type="active site" description="Proton donor" evidence="16">
    <location>
        <position position="206"/>
    </location>
</feature>
<evidence type="ECO:0000313" key="18">
    <source>
        <dbReference type="EMBL" id="BDU49600.1"/>
    </source>
</evidence>
<keyword evidence="9 16" id="KW-0521">NADP</keyword>
<keyword evidence="5 16" id="KW-0963">Cytoplasm</keyword>
<comment type="cofactor">
    <cofactor evidence="1 16">
        <name>FAD</name>
        <dbReference type="ChEBI" id="CHEBI:57692"/>
    </cofactor>
</comment>
<evidence type="ECO:0000256" key="13">
    <source>
        <dbReference type="ARBA" id="ARBA00023306"/>
    </source>
</evidence>
<dbReference type="KEGG" id="haby:HLVA_01690"/>
<dbReference type="InterPro" id="IPR036318">
    <property type="entry name" value="FAD-bd_PCMH-like_sf"/>
</dbReference>
<comment type="subcellular location">
    <subcellularLocation>
        <location evidence="3 16">Cytoplasm</location>
    </subcellularLocation>
</comment>
<evidence type="ECO:0000256" key="4">
    <source>
        <dbReference type="ARBA" id="ARBA00004752"/>
    </source>
</evidence>
<keyword evidence="14 16" id="KW-0961">Cell wall biogenesis/degradation</keyword>
<reference evidence="18 19" key="1">
    <citation type="submission" date="2022-11" db="EMBL/GenBank/DDBJ databases">
        <title>Haliovirga abyssi gen. nov., sp. nov., a mesophilic fermentative bacterium isolated from the Iheya North hydrothermal field and the proposal of Haliovirgaceae fam. nov.</title>
        <authorList>
            <person name="Miyazaki U."/>
            <person name="Tame A."/>
            <person name="Miyazaki J."/>
            <person name="Takai K."/>
            <person name="Sawayama S."/>
            <person name="Kitajima M."/>
            <person name="Okamoto A."/>
            <person name="Nakagawa S."/>
        </authorList>
    </citation>
    <scope>NUCLEOTIDE SEQUENCE [LARGE SCALE GENOMIC DNA]</scope>
    <source>
        <strain evidence="18 19">IC12</strain>
    </source>
</reference>
<comment type="function">
    <text evidence="2 16">Cell wall formation.</text>
</comment>
<comment type="pathway">
    <text evidence="4 16">Cell wall biogenesis; peptidoglycan biosynthesis.</text>
</comment>
<sequence>MQIIKNANIKKYSYIKIGGELRELIIIEKKDELKELENIFTGNNFIIIGKGSNILFSDEKIDKTAIYLKGLKKIKEVFTNIIKVESGVLASELIGYMREHNFSGIEELAGIPGTIGGMLVMNAGANGKEIFDVVKEVELFDTLNMKFINLKKEDIDFGYRYTNLLNDKIITSVKIKLEKGFKNSVVESVLKKRAEKQPLEYPNLGSVFKNPDKDYAGRLIEEVGLKGFRIGDVQIANKHANFIVNLGNGKSKDMISLIDIIKSKIKDKFNIELKEEIKKID</sequence>